<proteinExistence type="predicted"/>
<organism evidence="1 2">
    <name type="scientific">Xylaria curta</name>
    <dbReference type="NCBI Taxonomy" id="42375"/>
    <lineage>
        <taxon>Eukaryota</taxon>
        <taxon>Fungi</taxon>
        <taxon>Dikarya</taxon>
        <taxon>Ascomycota</taxon>
        <taxon>Pezizomycotina</taxon>
        <taxon>Sordariomycetes</taxon>
        <taxon>Xylariomycetidae</taxon>
        <taxon>Xylariales</taxon>
        <taxon>Xylariaceae</taxon>
        <taxon>Xylaria</taxon>
    </lineage>
</organism>
<evidence type="ECO:0000313" key="2">
    <source>
        <dbReference type="Proteomes" id="UP001143856"/>
    </source>
</evidence>
<dbReference type="EMBL" id="JAPDGR010002551">
    <property type="protein sequence ID" value="KAJ2975267.1"/>
    <property type="molecule type" value="Genomic_DNA"/>
</dbReference>
<gene>
    <name evidence="1" type="ORF">NUW58_g8408</name>
</gene>
<keyword evidence="2" id="KW-1185">Reference proteome</keyword>
<comment type="caution">
    <text evidence="1">The sequence shown here is derived from an EMBL/GenBank/DDBJ whole genome shotgun (WGS) entry which is preliminary data.</text>
</comment>
<sequence>MLCRHCERSLQTTAKRLSLIRQKDLDFHYRWLADSLHHISLDTFYKSIKDGCFICRHLWASLRRKLGKDGNIEGLIPPTFENFCRIAQDPQAPDRDITKRSENTTGVPANVWPLHSKKRFIDGSIDEVNREVIEEHEERALTYLSIRALNDLAFFGNEYSFISIRSGSQSRSLLSGGLRLSPAPTRRRISTATLRPHFNINSGCTTTRDTAQLWHGWLKTCSKTHTRCREIERKLQAFTPKRLIRLLPNNSRGVSKWKLVISDIANVPYLTLSHCWGSHQPTQLTSDRLHEFLQPSSVRSLPKTYQHAIDITNALKFQYIWIDSLCIVQDDEEDWRVQSKLMGSIYRNAACNIAATWAANSSDGCFSYRDPNTVKPCMINLDLAHNGSSTYQISNPRRYGEEVLQAPLNLRGWVVQERYLARRQLNFTKNQVHWECYELIASEELLAGIQEPRWGGSAIPLVEKPKLDFPDELDFRHAWKKLIEHYSSCQLSRQSDKLYAISGLATELERLTGGSYIAGLWKTDLYKQLCWSFDFSHSNSNTRKTTSGCIAPTWSWANVNGPIRYSHAYTKFDSQIISWIRAIEMPEKQSERKASPTIVKQRLKLKGVAIWGCILPTENRAKTGTSLYKEEIMVIDPIRALRLPDFRRISMSIYWDDGIPPATADPDRKLMVAQNRNTDLLFLFVLEDQRNVGIEGLVLRRLPLDIGQDEGIEGLALPLGIHEHMEYVRMGSFEVRHTELELFLGYITTRLGFAPKDDDYPEDFVATEDVGKFLNLDDPMIADVVHVVTVV</sequence>
<dbReference type="Proteomes" id="UP001143856">
    <property type="component" value="Unassembled WGS sequence"/>
</dbReference>
<protein>
    <submittedName>
        <fullName evidence="1">Uncharacterized protein</fullName>
    </submittedName>
</protein>
<accession>A0ACC1N7P2</accession>
<evidence type="ECO:0000313" key="1">
    <source>
        <dbReference type="EMBL" id="KAJ2975267.1"/>
    </source>
</evidence>
<name>A0ACC1N7P2_9PEZI</name>
<reference evidence="1" key="1">
    <citation type="submission" date="2022-10" db="EMBL/GenBank/DDBJ databases">
        <title>Genome Sequence of Xylaria curta.</title>
        <authorList>
            <person name="Buettner E."/>
        </authorList>
    </citation>
    <scope>NUCLEOTIDE SEQUENCE</scope>
    <source>
        <strain evidence="1">Babe10</strain>
    </source>
</reference>